<keyword evidence="1" id="KW-0175">Coiled coil</keyword>
<feature type="region of interest" description="Disordered" evidence="2">
    <location>
        <begin position="139"/>
        <end position="169"/>
    </location>
</feature>
<proteinExistence type="predicted"/>
<reference evidence="3" key="1">
    <citation type="submission" date="2018-02" db="EMBL/GenBank/DDBJ databases">
        <authorList>
            <person name="Cohen D.B."/>
            <person name="Kent A.D."/>
        </authorList>
    </citation>
    <scope>NUCLEOTIDE SEQUENCE</scope>
</reference>
<feature type="region of interest" description="Disordered" evidence="2">
    <location>
        <begin position="426"/>
        <end position="472"/>
    </location>
</feature>
<name>A0A2N9HBC9_FAGSY</name>
<feature type="coiled-coil region" evidence="1">
    <location>
        <begin position="566"/>
        <end position="614"/>
    </location>
</feature>
<gene>
    <name evidence="3" type="ORF">FSB_LOCUS36823</name>
</gene>
<feature type="compositionally biased region" description="Basic and acidic residues" evidence="2">
    <location>
        <begin position="445"/>
        <end position="457"/>
    </location>
</feature>
<feature type="compositionally biased region" description="Low complexity" evidence="2">
    <location>
        <begin position="158"/>
        <end position="167"/>
    </location>
</feature>
<feature type="region of interest" description="Disordered" evidence="2">
    <location>
        <begin position="683"/>
        <end position="709"/>
    </location>
</feature>
<dbReference type="AlphaFoldDB" id="A0A2N9HBC9"/>
<feature type="compositionally biased region" description="Pro residues" evidence="2">
    <location>
        <begin position="458"/>
        <end position="470"/>
    </location>
</feature>
<dbReference type="EMBL" id="OIVN01003118">
    <property type="protein sequence ID" value="SPD08941.1"/>
    <property type="molecule type" value="Genomic_DNA"/>
</dbReference>
<protein>
    <submittedName>
        <fullName evidence="3">Uncharacterized protein</fullName>
    </submittedName>
</protein>
<evidence type="ECO:0000256" key="1">
    <source>
        <dbReference type="SAM" id="Coils"/>
    </source>
</evidence>
<evidence type="ECO:0000313" key="3">
    <source>
        <dbReference type="EMBL" id="SPD08941.1"/>
    </source>
</evidence>
<organism evidence="3">
    <name type="scientific">Fagus sylvatica</name>
    <name type="common">Beechnut</name>
    <dbReference type="NCBI Taxonomy" id="28930"/>
    <lineage>
        <taxon>Eukaryota</taxon>
        <taxon>Viridiplantae</taxon>
        <taxon>Streptophyta</taxon>
        <taxon>Embryophyta</taxon>
        <taxon>Tracheophyta</taxon>
        <taxon>Spermatophyta</taxon>
        <taxon>Magnoliopsida</taxon>
        <taxon>eudicotyledons</taxon>
        <taxon>Gunneridae</taxon>
        <taxon>Pentapetalae</taxon>
        <taxon>rosids</taxon>
        <taxon>fabids</taxon>
        <taxon>Fagales</taxon>
        <taxon>Fagaceae</taxon>
        <taxon>Fagus</taxon>
    </lineage>
</organism>
<accession>A0A2N9HBC9</accession>
<evidence type="ECO:0000256" key="2">
    <source>
        <dbReference type="SAM" id="MobiDB-lite"/>
    </source>
</evidence>
<sequence length="709" mass="79973">MVRTIHSVVSRFARPKERPELVVVSLSGRELIRCPLSRRGSFLNDGWDMYMWFKLWRVNLSREVLDPSYFSLKRLFVGVCHAAESEGRVLDLGGLVPSACVLRRLLEEFFALVSSELGTRESVRGLMASPEGSWSLVRSEDLPKGLSDGDDGSRSSEETPSVSGSSRVGDSWTARSYLSKVIDTEGLDKYRLKYQIPEDVVLRIPESDEVACSSRYGDVAFYEADFNASIRFPMQPLMRELLDRLNLAPGQLAPNTWRTVVGSMVMWKVLSDGKDDITLDELLFCYKPSQIPAYPGFWTLNMRQRGLKLIVGNPSSNREWKDNYVFVCGDNWEGLQCEKDDNFIPVRREWGVPSSSALKRPKLDSDGHNRVLRALHHKEHHFKHFIRPELLALYSFGPEPSEAVLSLQEINQRRMATAKLNREKLRKMMSQQEEAPLTLGKKRKTESSSKKLSDERILPPPPPPQKPSVPEPEITPSVEVIEIPSVPSSSRAIEKVPTLPRDASLASRRAKTVVTKDDIGEYEKVNSDVINVAGVHSLMKGLTEFTVIANRCLQWEEALMKHKVQLSEAAQANQRLTALVNELTLDRDRVVGEMASLKVEMAVKEDELKKEMAERKTSDERLEGLTLQMEAVKVSAVEEFKSSEAYDDNNTKYFLAGFSLLKRQAKEKYPDLDFEAFQPFEDDESVMPVEGVDGGTTPVDPQLDDDAAS</sequence>